<dbReference type="OrthoDB" id="1080584at2759"/>
<reference evidence="1" key="1">
    <citation type="journal article" date="2023" name="Plant J.">
        <title>The genome of the king protea, Protea cynaroides.</title>
        <authorList>
            <person name="Chang J."/>
            <person name="Duong T.A."/>
            <person name="Schoeman C."/>
            <person name="Ma X."/>
            <person name="Roodt D."/>
            <person name="Barker N."/>
            <person name="Li Z."/>
            <person name="Van de Peer Y."/>
            <person name="Mizrachi E."/>
        </authorList>
    </citation>
    <scope>NUCLEOTIDE SEQUENCE</scope>
    <source>
        <tissue evidence="1">Young leaves</tissue>
    </source>
</reference>
<organism evidence="1 2">
    <name type="scientific">Protea cynaroides</name>
    <dbReference type="NCBI Taxonomy" id="273540"/>
    <lineage>
        <taxon>Eukaryota</taxon>
        <taxon>Viridiplantae</taxon>
        <taxon>Streptophyta</taxon>
        <taxon>Embryophyta</taxon>
        <taxon>Tracheophyta</taxon>
        <taxon>Spermatophyta</taxon>
        <taxon>Magnoliopsida</taxon>
        <taxon>Proteales</taxon>
        <taxon>Proteaceae</taxon>
        <taxon>Protea</taxon>
    </lineage>
</organism>
<dbReference type="EMBL" id="JAMYWD010000009">
    <property type="protein sequence ID" value="KAJ4960003.1"/>
    <property type="molecule type" value="Genomic_DNA"/>
</dbReference>
<dbReference type="InterPro" id="IPR043454">
    <property type="entry name" value="NPH3/RPT2-like"/>
</dbReference>
<name>A0A9Q0K3D9_9MAGN</name>
<comment type="caution">
    <text evidence="1">The sequence shown here is derived from an EMBL/GenBank/DDBJ whole genome shotgun (WGS) entry which is preliminary data.</text>
</comment>
<accession>A0A9Q0K3D9</accession>
<evidence type="ECO:0000313" key="1">
    <source>
        <dbReference type="EMBL" id="KAJ4960003.1"/>
    </source>
</evidence>
<evidence type="ECO:0000313" key="2">
    <source>
        <dbReference type="Proteomes" id="UP001141806"/>
    </source>
</evidence>
<gene>
    <name evidence="1" type="ORF">NE237_019913</name>
</gene>
<dbReference type="Proteomes" id="UP001141806">
    <property type="component" value="Unassembled WGS sequence"/>
</dbReference>
<protein>
    <submittedName>
        <fullName evidence="1">Uncharacterized protein</fullName>
    </submittedName>
</protein>
<dbReference type="AlphaFoldDB" id="A0A9Q0K3D9"/>
<sequence>MIKQGKKKTQMRYSEIEIDDFPGGPNGFELVSRFCYNNGRITIISSNVSLLHCSAIFLEITEKVSTYNLLAQTCNLLQQTEIVLEGLFYWSWNDILMCLKNCSDSLHLQKPPQNPLRQVRQARLGGSMI</sequence>
<dbReference type="PANTHER" id="PTHR32370">
    <property type="entry name" value="OS12G0117600 PROTEIN"/>
    <property type="match status" value="1"/>
</dbReference>
<keyword evidence="2" id="KW-1185">Reference proteome</keyword>
<proteinExistence type="predicted"/>